<feature type="binding site" evidence="8">
    <location>
        <position position="55"/>
    </location>
    <ligand>
        <name>Mg(2+)</name>
        <dbReference type="ChEBI" id="CHEBI:18420"/>
    </ligand>
</feature>
<dbReference type="SUPFAM" id="SSF102114">
    <property type="entry name" value="Radical SAM enzymes"/>
    <property type="match status" value="1"/>
</dbReference>
<keyword evidence="6 8" id="KW-0411">Iron-sulfur</keyword>
<dbReference type="Pfam" id="PF04055">
    <property type="entry name" value="Radical_SAM"/>
    <property type="match status" value="1"/>
</dbReference>
<feature type="binding site" evidence="8">
    <location>
        <begin position="27"/>
        <end position="29"/>
    </location>
    <ligand>
        <name>substrate</name>
    </ligand>
</feature>
<feature type="binding site" evidence="8">
    <location>
        <position position="85"/>
    </location>
    <ligand>
        <name>substrate</name>
    </ligand>
</feature>
<dbReference type="PANTHER" id="PTHR42836">
    <property type="entry name" value="7-CARBOXY-7-DEAZAGUANINE SYNTHASE"/>
    <property type="match status" value="1"/>
</dbReference>
<evidence type="ECO:0000256" key="6">
    <source>
        <dbReference type="ARBA" id="ARBA00023014"/>
    </source>
</evidence>
<comment type="similarity">
    <text evidence="8">Belongs to the radical SAM superfamily. 7-carboxy-7-deazaguanine synthase family.</text>
</comment>
<comment type="cofactor">
    <cofactor evidence="8">
        <name>S-adenosyl-L-methionine</name>
        <dbReference type="ChEBI" id="CHEBI:59789"/>
    </cofactor>
    <text evidence="8">Binds 1 S-adenosyl-L-methionine per subunit.</text>
</comment>
<dbReference type="GO" id="GO:0051539">
    <property type="term" value="F:4 iron, 4 sulfur cluster binding"/>
    <property type="evidence" value="ECO:0007669"/>
    <property type="project" value="UniProtKB-UniRule"/>
</dbReference>
<dbReference type="HAMAP" id="MF_00917">
    <property type="entry name" value="QueE"/>
    <property type="match status" value="1"/>
</dbReference>
<comment type="pathway">
    <text evidence="8">Purine metabolism; 7-cyano-7-deazaguanine biosynthesis.</text>
</comment>
<dbReference type="GO" id="GO:0000287">
    <property type="term" value="F:magnesium ion binding"/>
    <property type="evidence" value="ECO:0007669"/>
    <property type="project" value="UniProtKB-UniRule"/>
</dbReference>
<keyword evidence="7 8" id="KW-0456">Lyase</keyword>
<dbReference type="PIRSF" id="PIRSF000370">
    <property type="entry name" value="QueE"/>
    <property type="match status" value="1"/>
</dbReference>
<dbReference type="InterPro" id="IPR024924">
    <property type="entry name" value="7-CO-7-deazaguanine_synth-like"/>
</dbReference>
<dbReference type="EC" id="4.3.99.3" evidence="8"/>
<feature type="domain" description="Radical SAM core" evidence="9">
    <location>
        <begin position="33"/>
        <end position="223"/>
    </location>
</feature>
<keyword evidence="1 8" id="KW-0004">4Fe-4S</keyword>
<evidence type="ECO:0000256" key="2">
    <source>
        <dbReference type="ARBA" id="ARBA00022691"/>
    </source>
</evidence>
<feature type="binding site" evidence="8">
    <location>
        <position position="42"/>
    </location>
    <ligand>
        <name>substrate</name>
    </ligand>
</feature>
<keyword evidence="5 8" id="KW-0408">Iron</keyword>
<dbReference type="RefSeq" id="WP_237377244.1">
    <property type="nucleotide sequence ID" value="NZ_CP071793.1"/>
</dbReference>
<dbReference type="PROSITE" id="PS51918">
    <property type="entry name" value="RADICAL_SAM"/>
    <property type="match status" value="1"/>
</dbReference>
<organism evidence="10 11">
    <name type="scientific">Sulfidibacter corallicola</name>
    <dbReference type="NCBI Taxonomy" id="2818388"/>
    <lineage>
        <taxon>Bacteria</taxon>
        <taxon>Pseudomonadati</taxon>
        <taxon>Acidobacteriota</taxon>
        <taxon>Holophagae</taxon>
        <taxon>Acanthopleuribacterales</taxon>
        <taxon>Acanthopleuribacteraceae</taxon>
        <taxon>Sulfidibacter</taxon>
    </lineage>
</organism>
<keyword evidence="8" id="KW-0671">Queuosine biosynthesis</keyword>
<dbReference type="GO" id="GO:0008616">
    <property type="term" value="P:tRNA queuosine(34) biosynthetic process"/>
    <property type="evidence" value="ECO:0007669"/>
    <property type="project" value="UniProtKB-UniRule"/>
</dbReference>
<keyword evidence="4 8" id="KW-0460">Magnesium</keyword>
<dbReference type="GO" id="GO:0016840">
    <property type="term" value="F:carbon-nitrogen lyase activity"/>
    <property type="evidence" value="ECO:0007669"/>
    <property type="project" value="UniProtKB-UniRule"/>
</dbReference>
<keyword evidence="3 8" id="KW-0479">Metal-binding</keyword>
<dbReference type="SFLD" id="SFLDS00029">
    <property type="entry name" value="Radical_SAM"/>
    <property type="match status" value="1"/>
</dbReference>
<evidence type="ECO:0000313" key="10">
    <source>
        <dbReference type="EMBL" id="QTD47575.1"/>
    </source>
</evidence>
<dbReference type="AlphaFoldDB" id="A0A8A4TLU2"/>
<comment type="cofactor">
    <cofactor evidence="8">
        <name>Mg(2+)</name>
        <dbReference type="ChEBI" id="CHEBI:18420"/>
    </cofactor>
</comment>
<sequence>MMLTYEKRGLSFKYKPRLKITECFHSLQGEGTHSGLPCTFIRLTGCALRCTYCDTEYAFYGGSWKSFDELLGYVREKGAHLVQITGGEPLHQRAVWALIDALIEQGYRPLIETSGAVSIAGLHPEAHVVLDVKTPESGELDRMLWSNLDLLKPSDEVKFVCCSEADLAWSLEKVRALALDRRFQVLISPVAASEDKHRYAEKVIESGLQVRFQVQLHKTLWGDVAGK</sequence>
<evidence type="ECO:0000256" key="8">
    <source>
        <dbReference type="HAMAP-Rule" id="MF_00917"/>
    </source>
</evidence>
<dbReference type="InterPro" id="IPR007197">
    <property type="entry name" value="rSAM"/>
</dbReference>
<gene>
    <name evidence="8" type="primary">queE</name>
    <name evidence="10" type="ORF">J3U87_18440</name>
</gene>
<evidence type="ECO:0000259" key="9">
    <source>
        <dbReference type="PROSITE" id="PS51918"/>
    </source>
</evidence>
<accession>A0A8A4TLU2</accession>
<dbReference type="KEGG" id="scor:J3U87_18440"/>
<dbReference type="PANTHER" id="PTHR42836:SF1">
    <property type="entry name" value="7-CARBOXY-7-DEAZAGUANINE SYNTHASE"/>
    <property type="match status" value="1"/>
</dbReference>
<feature type="binding site" evidence="8">
    <location>
        <position position="53"/>
    </location>
    <ligand>
        <name>[4Fe-4S] cluster</name>
        <dbReference type="ChEBI" id="CHEBI:49883"/>
        <note>4Fe-4S-S-AdoMet</note>
    </ligand>
</feature>
<dbReference type="EMBL" id="CP071793">
    <property type="protein sequence ID" value="QTD47575.1"/>
    <property type="molecule type" value="Genomic_DNA"/>
</dbReference>
<feature type="binding site" evidence="8">
    <location>
        <position position="50"/>
    </location>
    <ligand>
        <name>[4Fe-4S] cluster</name>
        <dbReference type="ChEBI" id="CHEBI:49883"/>
        <note>4Fe-4S-S-AdoMet</note>
    </ligand>
</feature>
<feature type="binding site" evidence="8">
    <location>
        <position position="46"/>
    </location>
    <ligand>
        <name>[4Fe-4S] cluster</name>
        <dbReference type="ChEBI" id="CHEBI:49883"/>
        <note>4Fe-4S-S-AdoMet</note>
    </ligand>
</feature>
<evidence type="ECO:0000256" key="7">
    <source>
        <dbReference type="ARBA" id="ARBA00023239"/>
    </source>
</evidence>
<protein>
    <recommendedName>
        <fullName evidence="8">7-carboxy-7-deazaguanine synthase</fullName>
        <shortName evidence="8">CDG synthase</shortName>
        <ecNumber evidence="8">4.3.99.3</ecNumber>
    </recommendedName>
    <alternativeName>
        <fullName evidence="8">Queuosine biosynthesis protein QueE</fullName>
    </alternativeName>
</protein>
<dbReference type="InterPro" id="IPR058240">
    <property type="entry name" value="rSAM_sf"/>
</dbReference>
<comment type="catalytic activity">
    <reaction evidence="8">
        <text>6-carboxy-5,6,7,8-tetrahydropterin + H(+) = 7-carboxy-7-carbaguanine + NH4(+)</text>
        <dbReference type="Rhea" id="RHEA:27974"/>
        <dbReference type="ChEBI" id="CHEBI:15378"/>
        <dbReference type="ChEBI" id="CHEBI:28938"/>
        <dbReference type="ChEBI" id="CHEBI:61032"/>
        <dbReference type="ChEBI" id="CHEBI:61036"/>
        <dbReference type="EC" id="4.3.99.3"/>
    </reaction>
</comment>
<comment type="caution">
    <text evidence="8">Lacks conserved residue(s) required for the propagation of feature annotation.</text>
</comment>
<name>A0A8A4TLU2_SULCO</name>
<feature type="binding site" evidence="8">
    <location>
        <begin position="52"/>
        <end position="54"/>
    </location>
    <ligand>
        <name>S-adenosyl-L-methionine</name>
        <dbReference type="ChEBI" id="CHEBI:59789"/>
    </ligand>
</feature>
<reference evidence="10" key="1">
    <citation type="submission" date="2021-03" db="EMBL/GenBank/DDBJ databases">
        <title>Acanthopleuribacteraceae sp. M133.</title>
        <authorList>
            <person name="Wang G."/>
        </authorList>
    </citation>
    <scope>NUCLEOTIDE SEQUENCE</scope>
    <source>
        <strain evidence="10">M133</strain>
    </source>
</reference>
<feature type="binding site" evidence="8">
    <location>
        <position position="87"/>
    </location>
    <ligand>
        <name>S-adenosyl-L-methionine</name>
        <dbReference type="ChEBI" id="CHEBI:59789"/>
    </ligand>
</feature>
<keyword evidence="11" id="KW-1185">Reference proteome</keyword>
<dbReference type="Gene3D" id="3.20.20.70">
    <property type="entry name" value="Aldolase class I"/>
    <property type="match status" value="1"/>
</dbReference>
<comment type="subunit">
    <text evidence="8">Homodimer.</text>
</comment>
<dbReference type="Proteomes" id="UP000663929">
    <property type="component" value="Chromosome"/>
</dbReference>
<proteinExistence type="inferred from homology"/>
<dbReference type="CDD" id="cd01335">
    <property type="entry name" value="Radical_SAM"/>
    <property type="match status" value="1"/>
</dbReference>
<evidence type="ECO:0000256" key="3">
    <source>
        <dbReference type="ARBA" id="ARBA00022723"/>
    </source>
</evidence>
<evidence type="ECO:0000256" key="1">
    <source>
        <dbReference type="ARBA" id="ARBA00022485"/>
    </source>
</evidence>
<dbReference type="InterPro" id="IPR013785">
    <property type="entry name" value="Aldolase_TIM"/>
</dbReference>
<dbReference type="UniPathway" id="UPA00391"/>
<evidence type="ECO:0000256" key="4">
    <source>
        <dbReference type="ARBA" id="ARBA00022842"/>
    </source>
</evidence>
<comment type="function">
    <text evidence="8">Catalyzes the complex heterocyclic radical-mediated conversion of 6-carboxy-5,6,7,8-tetrahydropterin (CPH4) to 7-carboxy-7-deazaguanine (CDG), a step common to the biosynthetic pathways of all 7-deazapurine-containing compounds.</text>
</comment>
<dbReference type="GO" id="GO:1904047">
    <property type="term" value="F:S-adenosyl-L-methionine binding"/>
    <property type="evidence" value="ECO:0007669"/>
    <property type="project" value="UniProtKB-UniRule"/>
</dbReference>
<evidence type="ECO:0000256" key="5">
    <source>
        <dbReference type="ARBA" id="ARBA00023004"/>
    </source>
</evidence>
<keyword evidence="2 8" id="KW-0949">S-adenosyl-L-methionine</keyword>
<evidence type="ECO:0000313" key="11">
    <source>
        <dbReference type="Proteomes" id="UP000663929"/>
    </source>
</evidence>
<comment type="cofactor">
    <cofactor evidence="8">
        <name>[4Fe-4S] cluster</name>
        <dbReference type="ChEBI" id="CHEBI:49883"/>
    </cofactor>
    <text evidence="8">Binds 1 [4Fe-4S] cluster. The cluster is coordinated with 3 cysteines and an exchangeable S-adenosyl-L-methionine.</text>
</comment>